<evidence type="ECO:0000256" key="2">
    <source>
        <dbReference type="ARBA" id="ARBA00023315"/>
    </source>
</evidence>
<evidence type="ECO:0000256" key="1">
    <source>
        <dbReference type="ARBA" id="ARBA00022679"/>
    </source>
</evidence>
<dbReference type="GO" id="GO:0016747">
    <property type="term" value="F:acyltransferase activity, transferring groups other than amino-acyl groups"/>
    <property type="evidence" value="ECO:0007669"/>
    <property type="project" value="InterPro"/>
</dbReference>
<reference evidence="4 5" key="1">
    <citation type="submission" date="2018-01" db="EMBL/GenBank/DDBJ databases">
        <title>Halomonas endophytica sp. nov., isolated from storage liquid in the stems of Populus euphratica.</title>
        <authorList>
            <person name="Chen C."/>
        </authorList>
    </citation>
    <scope>NUCLEOTIDE SEQUENCE [LARGE SCALE GENOMIC DNA]</scope>
    <source>
        <strain evidence="4 5">MC28</strain>
    </source>
</reference>
<dbReference type="InterPro" id="IPR000182">
    <property type="entry name" value="GNAT_dom"/>
</dbReference>
<dbReference type="OrthoDB" id="9789605at2"/>
<dbReference type="AlphaFoldDB" id="A0A2N7UBW9"/>
<dbReference type="CDD" id="cd04301">
    <property type="entry name" value="NAT_SF"/>
    <property type="match status" value="1"/>
</dbReference>
<evidence type="ECO:0000259" key="3">
    <source>
        <dbReference type="PROSITE" id="PS51186"/>
    </source>
</evidence>
<comment type="caution">
    <text evidence="4">The sequence shown here is derived from an EMBL/GenBank/DDBJ whole genome shotgun (WGS) entry which is preliminary data.</text>
</comment>
<dbReference type="Pfam" id="PF00583">
    <property type="entry name" value="Acetyltransf_1"/>
    <property type="match status" value="1"/>
</dbReference>
<dbReference type="PANTHER" id="PTHR43877:SF2">
    <property type="entry name" value="AMINOALKYLPHOSPHONATE N-ACETYLTRANSFERASE-RELATED"/>
    <property type="match status" value="1"/>
</dbReference>
<keyword evidence="2" id="KW-0012">Acyltransferase</keyword>
<gene>
    <name evidence="4" type="ORF">C1H69_01110</name>
</gene>
<dbReference type="PANTHER" id="PTHR43877">
    <property type="entry name" value="AMINOALKYLPHOSPHONATE N-ACETYLTRANSFERASE-RELATED-RELATED"/>
    <property type="match status" value="1"/>
</dbReference>
<dbReference type="PROSITE" id="PS51186">
    <property type="entry name" value="GNAT"/>
    <property type="match status" value="1"/>
</dbReference>
<sequence>MIKIRPLVSGDIDKICAMPQSVEELYVFFPKASFPLTAEQLSSAVAQRSDSHVITEGEAVLGFANFYCWGMHERCSIGNVIVASNARGRGIASMLMKHMIELAYEKYCASEVTVSCFNFNVAGLLLYPKLGFKPYDVEERVGPVGNRVALVHMRYCKP</sequence>
<evidence type="ECO:0000313" key="5">
    <source>
        <dbReference type="Proteomes" id="UP000235803"/>
    </source>
</evidence>
<dbReference type="RefSeq" id="WP_102651575.1">
    <property type="nucleotide sequence ID" value="NZ_PNRF01000002.1"/>
</dbReference>
<protein>
    <submittedName>
        <fullName evidence="4">GNAT family N-acetyltransferase</fullName>
    </submittedName>
</protein>
<proteinExistence type="predicted"/>
<name>A0A2N7UBW9_9GAMM</name>
<dbReference type="Gene3D" id="3.40.630.30">
    <property type="match status" value="1"/>
</dbReference>
<dbReference type="SUPFAM" id="SSF55729">
    <property type="entry name" value="Acyl-CoA N-acyltransferases (Nat)"/>
    <property type="match status" value="1"/>
</dbReference>
<keyword evidence="1 4" id="KW-0808">Transferase</keyword>
<accession>A0A2N7UBW9</accession>
<keyword evidence="5" id="KW-1185">Reference proteome</keyword>
<dbReference type="InterPro" id="IPR050832">
    <property type="entry name" value="Bact_Acetyltransf"/>
</dbReference>
<dbReference type="InterPro" id="IPR016181">
    <property type="entry name" value="Acyl_CoA_acyltransferase"/>
</dbReference>
<dbReference type="EMBL" id="PNRF01000002">
    <property type="protein sequence ID" value="PMR77937.1"/>
    <property type="molecule type" value="Genomic_DNA"/>
</dbReference>
<evidence type="ECO:0000313" key="4">
    <source>
        <dbReference type="EMBL" id="PMR77937.1"/>
    </source>
</evidence>
<dbReference type="Proteomes" id="UP000235803">
    <property type="component" value="Unassembled WGS sequence"/>
</dbReference>
<organism evidence="4 5">
    <name type="scientific">Billgrantia endophytica</name>
    <dbReference type="NCBI Taxonomy" id="2033802"/>
    <lineage>
        <taxon>Bacteria</taxon>
        <taxon>Pseudomonadati</taxon>
        <taxon>Pseudomonadota</taxon>
        <taxon>Gammaproteobacteria</taxon>
        <taxon>Oceanospirillales</taxon>
        <taxon>Halomonadaceae</taxon>
        <taxon>Billgrantia</taxon>
    </lineage>
</organism>
<feature type="domain" description="N-acetyltransferase" evidence="3">
    <location>
        <begin position="2"/>
        <end position="157"/>
    </location>
</feature>